<dbReference type="Proteomes" id="UP000574067">
    <property type="component" value="Unassembled WGS sequence"/>
</dbReference>
<gene>
    <name evidence="2" type="ORF">HHL10_22910</name>
</gene>
<protein>
    <submittedName>
        <fullName evidence="2">Amidase</fullName>
    </submittedName>
</protein>
<dbReference type="NCBIfam" id="NF005686">
    <property type="entry name" value="PRK07486.1"/>
    <property type="match status" value="1"/>
</dbReference>
<dbReference type="RefSeq" id="WP_169162730.1">
    <property type="nucleotide sequence ID" value="NZ_JABBFW010000023.1"/>
</dbReference>
<dbReference type="Pfam" id="PF01425">
    <property type="entry name" value="Amidase"/>
    <property type="match status" value="1"/>
</dbReference>
<dbReference type="InterPro" id="IPR023631">
    <property type="entry name" value="Amidase_dom"/>
</dbReference>
<organism evidence="2 3">
    <name type="scientific">Azohydromonas caseinilytica</name>
    <dbReference type="NCBI Taxonomy" id="2728836"/>
    <lineage>
        <taxon>Bacteria</taxon>
        <taxon>Pseudomonadati</taxon>
        <taxon>Pseudomonadota</taxon>
        <taxon>Betaproteobacteria</taxon>
        <taxon>Burkholderiales</taxon>
        <taxon>Sphaerotilaceae</taxon>
        <taxon>Azohydromonas</taxon>
    </lineage>
</organism>
<dbReference type="Gene3D" id="3.90.1300.10">
    <property type="entry name" value="Amidase signature (AS) domain"/>
    <property type="match status" value="1"/>
</dbReference>
<dbReference type="PANTHER" id="PTHR11895">
    <property type="entry name" value="TRANSAMIDASE"/>
    <property type="match status" value="1"/>
</dbReference>
<evidence type="ECO:0000313" key="2">
    <source>
        <dbReference type="EMBL" id="NML17827.1"/>
    </source>
</evidence>
<dbReference type="GO" id="GO:0003824">
    <property type="term" value="F:catalytic activity"/>
    <property type="evidence" value="ECO:0007669"/>
    <property type="project" value="InterPro"/>
</dbReference>
<accession>A0A848FC95</accession>
<sequence>MTAVPPSDSSFAKPDAAPAGADIVELDARALSRAIAERRVSCREVMQAYLAQIERFNPQVNALVSLQPAEELLRQADERDAQLARGERLGWMHGFPQAPKDLAATAGIVTTMGSLTLKSHVPREDAAVVERVRRAGAILIGKSNTPEFGLGSNTYNRVFGITRNAFDPGRSAGGSSGGAAVALALRLLPVADGSDMMGSLRNPAAWNNVVGFRPSLGRVPSVPARDVFYQQLATEGPMARSVADAALLLSVQAGFDPRSPLSLDEDPACFAAPLRREFKGARIGWLGDYGGYLATEPGLLALCTQALHHFESLGCTVEPVLPDYPMERLWRCWLALRGFVVAGLTGEVVANERARALVKPELVWEVEQGLRLTAADLWQATVARSDWYQALRALFERFDFLVLPAAQVFPFDAGLDWPKSIAGRAMDSYHRWMEVVIGPTLAGLPTAAVPAGFDAQGLPMGLQIFGPAQQDLAVLQIAHAYEQASGCTKVRSPLLD</sequence>
<comment type="caution">
    <text evidence="2">The sequence shown here is derived from an EMBL/GenBank/DDBJ whole genome shotgun (WGS) entry which is preliminary data.</text>
</comment>
<dbReference type="EMBL" id="JABBFW010000023">
    <property type="protein sequence ID" value="NML17827.1"/>
    <property type="molecule type" value="Genomic_DNA"/>
</dbReference>
<dbReference type="InterPro" id="IPR000120">
    <property type="entry name" value="Amidase"/>
</dbReference>
<evidence type="ECO:0000313" key="3">
    <source>
        <dbReference type="Proteomes" id="UP000574067"/>
    </source>
</evidence>
<dbReference type="SUPFAM" id="SSF75304">
    <property type="entry name" value="Amidase signature (AS) enzymes"/>
    <property type="match status" value="1"/>
</dbReference>
<dbReference type="AlphaFoldDB" id="A0A848FC95"/>
<dbReference type="PANTHER" id="PTHR11895:SF76">
    <property type="entry name" value="INDOLEACETAMIDE HYDROLASE"/>
    <property type="match status" value="1"/>
</dbReference>
<name>A0A848FC95_9BURK</name>
<reference evidence="2 3" key="1">
    <citation type="submission" date="2020-04" db="EMBL/GenBank/DDBJ databases">
        <title>Azohydromonas sp. isolated from soil.</title>
        <authorList>
            <person name="Dahal R.H."/>
        </authorList>
    </citation>
    <scope>NUCLEOTIDE SEQUENCE [LARGE SCALE GENOMIC DNA]</scope>
    <source>
        <strain evidence="2 3">G-1-1-14</strain>
    </source>
</reference>
<dbReference type="InterPro" id="IPR036928">
    <property type="entry name" value="AS_sf"/>
</dbReference>
<evidence type="ECO:0000259" key="1">
    <source>
        <dbReference type="Pfam" id="PF01425"/>
    </source>
</evidence>
<feature type="domain" description="Amidase" evidence="1">
    <location>
        <begin position="44"/>
        <end position="475"/>
    </location>
</feature>
<proteinExistence type="predicted"/>
<keyword evidence="3" id="KW-1185">Reference proteome</keyword>